<proteinExistence type="predicted"/>
<reference evidence="2" key="1">
    <citation type="journal article" date="2015" name="Nat. Genet.">
        <title>The genome and transcriptome of the zoonotic hookworm Ancylostoma ceylanicum identify infection-specific gene families.</title>
        <authorList>
            <person name="Schwarz E.M."/>
            <person name="Hu Y."/>
            <person name="Antoshechkin I."/>
            <person name="Miller M.M."/>
            <person name="Sternberg P.W."/>
            <person name="Aroian R.V."/>
        </authorList>
    </citation>
    <scope>NUCLEOTIDE SEQUENCE</scope>
    <source>
        <strain evidence="2">HY135</strain>
    </source>
</reference>
<name>A0A016W435_9BILA</name>
<dbReference type="AlphaFoldDB" id="A0A016W435"/>
<evidence type="ECO:0000313" key="2">
    <source>
        <dbReference type="Proteomes" id="UP000024635"/>
    </source>
</evidence>
<protein>
    <submittedName>
        <fullName evidence="1">Uncharacterized protein</fullName>
    </submittedName>
</protein>
<sequence length="69" mass="7896">MDPSPDKERLQLRNQIGTREVTPMAEMVCTPLLILSASSAKKYLKKYKADNLELIFTKFISSWNVIPLL</sequence>
<keyword evidence="2" id="KW-1185">Reference proteome</keyword>
<accession>A0A016W435</accession>
<organism evidence="1 2">
    <name type="scientific">Ancylostoma ceylanicum</name>
    <dbReference type="NCBI Taxonomy" id="53326"/>
    <lineage>
        <taxon>Eukaryota</taxon>
        <taxon>Metazoa</taxon>
        <taxon>Ecdysozoa</taxon>
        <taxon>Nematoda</taxon>
        <taxon>Chromadorea</taxon>
        <taxon>Rhabditida</taxon>
        <taxon>Rhabditina</taxon>
        <taxon>Rhabditomorpha</taxon>
        <taxon>Strongyloidea</taxon>
        <taxon>Ancylostomatidae</taxon>
        <taxon>Ancylostomatinae</taxon>
        <taxon>Ancylostoma</taxon>
    </lineage>
</organism>
<comment type="caution">
    <text evidence="1">The sequence shown here is derived from an EMBL/GenBank/DDBJ whole genome shotgun (WGS) entry which is preliminary data.</text>
</comment>
<dbReference type="EMBL" id="JARK01001337">
    <property type="protein sequence ID" value="EYC34027.1"/>
    <property type="molecule type" value="Genomic_DNA"/>
</dbReference>
<gene>
    <name evidence="1" type="primary">Acey_s0001.g206</name>
    <name evidence="1" type="ORF">Y032_0001g206</name>
</gene>
<evidence type="ECO:0000313" key="1">
    <source>
        <dbReference type="EMBL" id="EYC34027.1"/>
    </source>
</evidence>
<dbReference type="Proteomes" id="UP000024635">
    <property type="component" value="Unassembled WGS sequence"/>
</dbReference>